<evidence type="ECO:0000313" key="3">
    <source>
        <dbReference type="RefSeq" id="XP_009781003.1"/>
    </source>
</evidence>
<dbReference type="AlphaFoldDB" id="A0A1U7WQZ8"/>
<feature type="domain" description="RNase H type-1" evidence="1">
    <location>
        <begin position="75"/>
        <end position="203"/>
    </location>
</feature>
<evidence type="ECO:0000259" key="1">
    <source>
        <dbReference type="PROSITE" id="PS50879"/>
    </source>
</evidence>
<dbReference type="InterPro" id="IPR036397">
    <property type="entry name" value="RNaseH_sf"/>
</dbReference>
<keyword evidence="2" id="KW-1185">Reference proteome</keyword>
<evidence type="ECO:0000313" key="2">
    <source>
        <dbReference type="Proteomes" id="UP000189701"/>
    </source>
</evidence>
<gene>
    <name evidence="3" type="primary">LOC104229968</name>
</gene>
<sequence>MYMELKVEEVDFSSRSSNKAIEYTSNSAGDYLKHLQEMFDILRKHNMKLNPNECTFGPGLLPPATKKALMVSELTSGFWTLVTDGASNIKESCLGIVLITPSGKTLKQVIRTVPLTNNETEYEALIAGLELAWGLDFEVIEIKCNSQLVANQVYGIFDNKEERMQQYMVQFQAMLARFWEWSITHIPREDNTEADALENLGSSTGIKGSLLGTVVQLMNSVLDTDGYYEINLASLVWDGRNEIIYYLEHGKFPKDPKASRVLRVKAARYCFKKGQLYRKSFQSSLAQCLGASESTYVMREVYEGICRNYSGVDSLVLKLVQIKRITSSSYHPSANGQEESTNKVIIQNLKKRLEAVKGNWPEELPRVLWTYRTTAKSSTGETLFSLVYSAEALIPVEVGEPTL</sequence>
<dbReference type="InterPro" id="IPR002156">
    <property type="entry name" value="RNaseH_domain"/>
</dbReference>
<organism evidence="2 3">
    <name type="scientific">Nicotiana sylvestris</name>
    <name type="common">Wood tobacco</name>
    <name type="synonym">South American tobacco</name>
    <dbReference type="NCBI Taxonomy" id="4096"/>
    <lineage>
        <taxon>Eukaryota</taxon>
        <taxon>Viridiplantae</taxon>
        <taxon>Streptophyta</taxon>
        <taxon>Embryophyta</taxon>
        <taxon>Tracheophyta</taxon>
        <taxon>Spermatophyta</taxon>
        <taxon>Magnoliopsida</taxon>
        <taxon>eudicotyledons</taxon>
        <taxon>Gunneridae</taxon>
        <taxon>Pentapetalae</taxon>
        <taxon>asterids</taxon>
        <taxon>lamiids</taxon>
        <taxon>Solanales</taxon>
        <taxon>Solanaceae</taxon>
        <taxon>Nicotianoideae</taxon>
        <taxon>Nicotianeae</taxon>
        <taxon>Nicotiana</taxon>
    </lineage>
</organism>
<protein>
    <submittedName>
        <fullName evidence="3">Uncharacterized protein LOC104229968</fullName>
    </submittedName>
</protein>
<dbReference type="Pfam" id="PF13456">
    <property type="entry name" value="RVT_3"/>
    <property type="match status" value="1"/>
</dbReference>
<accession>A0A1U7WQZ8</accession>
<dbReference type="PANTHER" id="PTHR48475:SF2">
    <property type="entry name" value="RIBONUCLEASE H"/>
    <property type="match status" value="1"/>
</dbReference>
<dbReference type="Gene3D" id="3.30.420.10">
    <property type="entry name" value="Ribonuclease H-like superfamily/Ribonuclease H"/>
    <property type="match status" value="2"/>
</dbReference>
<dbReference type="PANTHER" id="PTHR48475">
    <property type="entry name" value="RIBONUCLEASE H"/>
    <property type="match status" value="1"/>
</dbReference>
<dbReference type="Proteomes" id="UP000189701">
    <property type="component" value="Unplaced"/>
</dbReference>
<dbReference type="RefSeq" id="XP_009781003.1">
    <property type="nucleotide sequence ID" value="XM_009782701.1"/>
</dbReference>
<proteinExistence type="predicted"/>
<reference evidence="3" key="2">
    <citation type="submission" date="2025-08" db="UniProtKB">
        <authorList>
            <consortium name="RefSeq"/>
        </authorList>
    </citation>
    <scope>IDENTIFICATION</scope>
    <source>
        <tissue evidence="3">Leaf</tissue>
    </source>
</reference>
<dbReference type="GO" id="GO:0003676">
    <property type="term" value="F:nucleic acid binding"/>
    <property type="evidence" value="ECO:0007669"/>
    <property type="project" value="InterPro"/>
</dbReference>
<dbReference type="SUPFAM" id="SSF53098">
    <property type="entry name" value="Ribonuclease H-like"/>
    <property type="match status" value="2"/>
</dbReference>
<dbReference type="GO" id="GO:0004523">
    <property type="term" value="F:RNA-DNA hybrid ribonuclease activity"/>
    <property type="evidence" value="ECO:0007669"/>
    <property type="project" value="InterPro"/>
</dbReference>
<dbReference type="InterPro" id="IPR012337">
    <property type="entry name" value="RNaseH-like_sf"/>
</dbReference>
<dbReference type="PROSITE" id="PS50879">
    <property type="entry name" value="RNASE_H_1"/>
    <property type="match status" value="1"/>
</dbReference>
<dbReference type="CDD" id="cd09279">
    <property type="entry name" value="RNase_HI_like"/>
    <property type="match status" value="1"/>
</dbReference>
<reference evidence="2" key="1">
    <citation type="journal article" date="2013" name="Genome Biol.">
        <title>Reference genomes and transcriptomes of Nicotiana sylvestris and Nicotiana tomentosiformis.</title>
        <authorList>
            <person name="Sierro N."/>
            <person name="Battey J.N."/>
            <person name="Ouadi S."/>
            <person name="Bovet L."/>
            <person name="Goepfert S."/>
            <person name="Bakaher N."/>
            <person name="Peitsch M.C."/>
            <person name="Ivanov N.V."/>
        </authorList>
    </citation>
    <scope>NUCLEOTIDE SEQUENCE [LARGE SCALE GENOMIC DNA]</scope>
</reference>
<dbReference type="STRING" id="4096.A0A1U7WQZ8"/>
<dbReference type="eggNOG" id="KOG0017">
    <property type="taxonomic scope" value="Eukaryota"/>
</dbReference>
<name>A0A1U7WQZ8_NICSY</name>